<name>A0A2I0T058_LIMLA</name>
<dbReference type="Proteomes" id="UP000233556">
    <property type="component" value="Unassembled WGS sequence"/>
</dbReference>
<accession>A0A2I0T058</accession>
<protein>
    <submittedName>
        <fullName evidence="2">Microtubule-actin cross-linking factor isoforms 1 2 3 5-like</fullName>
    </submittedName>
</protein>
<dbReference type="EMBL" id="KZ530310">
    <property type="protein sequence ID" value="PKU27178.1"/>
    <property type="molecule type" value="Genomic_DNA"/>
</dbReference>
<feature type="region of interest" description="Disordered" evidence="1">
    <location>
        <begin position="53"/>
        <end position="82"/>
    </location>
</feature>
<gene>
    <name evidence="2" type="ORF">llap_22518</name>
</gene>
<evidence type="ECO:0000313" key="2">
    <source>
        <dbReference type="EMBL" id="PKU27178.1"/>
    </source>
</evidence>
<organism evidence="2 3">
    <name type="scientific">Limosa lapponica baueri</name>
    <dbReference type="NCBI Taxonomy" id="1758121"/>
    <lineage>
        <taxon>Eukaryota</taxon>
        <taxon>Metazoa</taxon>
        <taxon>Chordata</taxon>
        <taxon>Craniata</taxon>
        <taxon>Vertebrata</taxon>
        <taxon>Euteleostomi</taxon>
        <taxon>Archelosauria</taxon>
        <taxon>Archosauria</taxon>
        <taxon>Dinosauria</taxon>
        <taxon>Saurischia</taxon>
        <taxon>Theropoda</taxon>
        <taxon>Coelurosauria</taxon>
        <taxon>Aves</taxon>
        <taxon>Neognathae</taxon>
        <taxon>Neoaves</taxon>
        <taxon>Charadriiformes</taxon>
        <taxon>Scolopacidae</taxon>
        <taxon>Limosa</taxon>
    </lineage>
</organism>
<reference evidence="3" key="1">
    <citation type="submission" date="2017-11" db="EMBL/GenBank/DDBJ databases">
        <authorList>
            <person name="Lima N.C."/>
            <person name="Parody-Merino A.M."/>
            <person name="Battley P.F."/>
            <person name="Fidler A.E."/>
            <person name="Prosdocimi F."/>
        </authorList>
    </citation>
    <scope>NUCLEOTIDE SEQUENCE [LARGE SCALE GENOMIC DNA]</scope>
</reference>
<reference evidence="3" key="2">
    <citation type="submission" date="2017-12" db="EMBL/GenBank/DDBJ databases">
        <title>Genome sequence of the Bar-tailed Godwit (Limosa lapponica baueri).</title>
        <authorList>
            <person name="Lima N.C.B."/>
            <person name="Parody-Merino A.M."/>
            <person name="Battley P.F."/>
            <person name="Fidler A.E."/>
            <person name="Prosdocimi F."/>
        </authorList>
    </citation>
    <scope>NUCLEOTIDE SEQUENCE [LARGE SCALE GENOMIC DNA]</scope>
</reference>
<dbReference type="OrthoDB" id="9423750at2759"/>
<dbReference type="AlphaFoldDB" id="A0A2I0T058"/>
<proteinExistence type="predicted"/>
<evidence type="ECO:0000256" key="1">
    <source>
        <dbReference type="SAM" id="MobiDB-lite"/>
    </source>
</evidence>
<keyword evidence="3" id="KW-1185">Reference proteome</keyword>
<sequence>MAAPRLPHVPSLPQVSLRAVPVPEEAAAGCAERGQDTPESLLAWVADMEELVGNQKPPSGEAKVAKAQLEEQKVRTSHPRRD</sequence>
<evidence type="ECO:0000313" key="3">
    <source>
        <dbReference type="Proteomes" id="UP000233556"/>
    </source>
</evidence>